<feature type="signal peptide" evidence="1">
    <location>
        <begin position="1"/>
        <end position="19"/>
    </location>
</feature>
<evidence type="ECO:0000256" key="1">
    <source>
        <dbReference type="SAM" id="SignalP"/>
    </source>
</evidence>
<dbReference type="EMBL" id="JBEWLZ010000017">
    <property type="protein sequence ID" value="MET1491882.1"/>
    <property type="molecule type" value="Genomic_DNA"/>
</dbReference>
<evidence type="ECO:0000313" key="2">
    <source>
        <dbReference type="EMBL" id="MET1491882.1"/>
    </source>
</evidence>
<reference evidence="2 3" key="1">
    <citation type="submission" date="2024-07" db="EMBL/GenBank/DDBJ databases">
        <title>Uliginosibacterium paludis KCTC:42655.</title>
        <authorList>
            <person name="Kim M.K."/>
        </authorList>
    </citation>
    <scope>NUCLEOTIDE SEQUENCE [LARGE SCALE GENOMIC DNA]</scope>
    <source>
        <strain evidence="2 3">KCTC 42655</strain>
    </source>
</reference>
<name>A0ABV2CWS6_9RHOO</name>
<proteinExistence type="predicted"/>
<organism evidence="2 3">
    <name type="scientific">Uliginosibacterium paludis</name>
    <dbReference type="NCBI Taxonomy" id="1615952"/>
    <lineage>
        <taxon>Bacteria</taxon>
        <taxon>Pseudomonadati</taxon>
        <taxon>Pseudomonadota</taxon>
        <taxon>Betaproteobacteria</taxon>
        <taxon>Rhodocyclales</taxon>
        <taxon>Zoogloeaceae</taxon>
        <taxon>Uliginosibacterium</taxon>
    </lineage>
</organism>
<feature type="chain" id="PRO_5046200235" description="ABC-type transport auxiliary lipoprotein component domain-containing protein" evidence="1">
    <location>
        <begin position="20"/>
        <end position="193"/>
    </location>
</feature>
<evidence type="ECO:0008006" key="4">
    <source>
        <dbReference type="Google" id="ProtNLM"/>
    </source>
</evidence>
<dbReference type="RefSeq" id="WP_345928070.1">
    <property type="nucleotide sequence ID" value="NZ_JBDIVF010000005.1"/>
</dbReference>
<dbReference type="PROSITE" id="PS51257">
    <property type="entry name" value="PROKAR_LIPOPROTEIN"/>
    <property type="match status" value="1"/>
</dbReference>
<keyword evidence="3" id="KW-1185">Reference proteome</keyword>
<gene>
    <name evidence="2" type="ORF">ABVT11_18730</name>
</gene>
<dbReference type="SUPFAM" id="SSF159594">
    <property type="entry name" value="XCC0632-like"/>
    <property type="match status" value="1"/>
</dbReference>
<protein>
    <recommendedName>
        <fullName evidence="4">ABC-type transport auxiliary lipoprotein component domain-containing protein</fullName>
    </recommendedName>
</protein>
<accession>A0ABV2CWS6</accession>
<evidence type="ECO:0000313" key="3">
    <source>
        <dbReference type="Proteomes" id="UP001548590"/>
    </source>
</evidence>
<dbReference type="Proteomes" id="UP001548590">
    <property type="component" value="Unassembled WGS sequence"/>
</dbReference>
<sequence length="193" mass="20629">MKIRTLCAALALLAGAACGLVPQKGHQLVQHDLGGGFRALAQKPLPLRSVSVSATPLMAGLNMNYRDASQPTTRGAYAFNRWAAPPANLLDQAFNRVLPQDASGRCRLNFLLSDLLLEIDEAGSGSVLLAGSLRLSLDGKTSIYRRIVDIRVPVDPVEPEALALGGRKALIQLGELTSNWISGQIDTFCRAPD</sequence>
<keyword evidence="1" id="KW-0732">Signal</keyword>
<dbReference type="Gene3D" id="3.40.50.10610">
    <property type="entry name" value="ABC-type transport auxiliary lipoprotein component"/>
    <property type="match status" value="1"/>
</dbReference>
<comment type="caution">
    <text evidence="2">The sequence shown here is derived from an EMBL/GenBank/DDBJ whole genome shotgun (WGS) entry which is preliminary data.</text>
</comment>